<evidence type="ECO:0000256" key="1">
    <source>
        <dbReference type="SAM" id="MobiDB-lite"/>
    </source>
</evidence>
<feature type="compositionally biased region" description="Low complexity" evidence="1">
    <location>
        <begin position="147"/>
        <end position="160"/>
    </location>
</feature>
<dbReference type="AlphaFoldDB" id="H3GKF6"/>
<dbReference type="eggNOG" id="ENOG502S3F4">
    <property type="taxonomic scope" value="Eukaryota"/>
</dbReference>
<sequence>MGTSISKASPLAQTFERMETWDLKSSRRLLQDYKDKDLDFGLDAQGLAELLGGDKGWAESIIDAFRSSTGIADLHGRNGIGTIPSDEELEAITLQAYRDLNKGSTQSITKSEFTKWIMEFASGTGAPPTREVSLQNALEQFRVVPLAANTENTTDNNAYNPAQESSEETDALDYNEVVPADELHADERLPQGEAGVHSENASEWTVEQEHECTGQPIDLPEPIEPEYVPADADEQFLSGDEVIFDAHEESAHEEAETSESAPTDENYEAHLQTESGDQGSEAQEATPAGEPVVSDADEVGLEAQYYPDDAANTESNFPTVAEAGGPPHESEWLANEAHEHSASDQEHSIEIATTLVAEAADVDVLHDDEGNLETQPIEQSAGLEELVAESPLEPTTAGEPDDDDLVYEQDEFAEETPRLGIEAGTVDVYPVGENAEVVQSRENAEQSSPIEPAAEVPEPTSIEVQADVATGQEVAEQEVEQIGKEPVGSLMPEATQDQEPLDAVLTPEDVDAETGTLTEESAVAADTAKASAPADVNAYDTFNFESPRFDGSSGLPPPEPQELLDDSVVAAAENGNHLEDE</sequence>
<feature type="region of interest" description="Disordered" evidence="1">
    <location>
        <begin position="309"/>
        <end position="347"/>
    </location>
</feature>
<feature type="region of interest" description="Disordered" evidence="1">
    <location>
        <begin position="367"/>
        <end position="502"/>
    </location>
</feature>
<reference evidence="3" key="1">
    <citation type="journal article" date="2006" name="Science">
        <title>Phytophthora genome sequences uncover evolutionary origins and mechanisms of pathogenesis.</title>
        <authorList>
            <person name="Tyler B.M."/>
            <person name="Tripathy S."/>
            <person name="Zhang X."/>
            <person name="Dehal P."/>
            <person name="Jiang R.H."/>
            <person name="Aerts A."/>
            <person name="Arredondo F.D."/>
            <person name="Baxter L."/>
            <person name="Bensasson D."/>
            <person name="Beynon J.L."/>
            <person name="Chapman J."/>
            <person name="Damasceno C.M."/>
            <person name="Dorrance A.E."/>
            <person name="Dou D."/>
            <person name="Dickerman A.W."/>
            <person name="Dubchak I.L."/>
            <person name="Garbelotto M."/>
            <person name="Gijzen M."/>
            <person name="Gordon S.G."/>
            <person name="Govers F."/>
            <person name="Grunwald N.J."/>
            <person name="Huang W."/>
            <person name="Ivors K.L."/>
            <person name="Jones R.W."/>
            <person name="Kamoun S."/>
            <person name="Krampis K."/>
            <person name="Lamour K.H."/>
            <person name="Lee M.K."/>
            <person name="McDonald W.H."/>
            <person name="Medina M."/>
            <person name="Meijer H.J."/>
            <person name="Nordberg E.K."/>
            <person name="Maclean D.J."/>
            <person name="Ospina-Giraldo M.D."/>
            <person name="Morris P.F."/>
            <person name="Phuntumart V."/>
            <person name="Putnam N.H."/>
            <person name="Rash S."/>
            <person name="Rose J.K."/>
            <person name="Sakihama Y."/>
            <person name="Salamov A.A."/>
            <person name="Savidor A."/>
            <person name="Scheuring C.F."/>
            <person name="Smith B.M."/>
            <person name="Sobral B.W."/>
            <person name="Terry A."/>
            <person name="Torto-Alalibo T.A."/>
            <person name="Win J."/>
            <person name="Xu Z."/>
            <person name="Zhang H."/>
            <person name="Grigoriev I.V."/>
            <person name="Rokhsar D.S."/>
            <person name="Boore J.L."/>
        </authorList>
    </citation>
    <scope>NUCLEOTIDE SEQUENCE [LARGE SCALE GENOMIC DNA]</scope>
    <source>
        <strain evidence="3">Pr102</strain>
    </source>
</reference>
<keyword evidence="3" id="KW-1185">Reference proteome</keyword>
<feature type="compositionally biased region" description="Polar residues" evidence="1">
    <location>
        <begin position="272"/>
        <end position="283"/>
    </location>
</feature>
<feature type="region of interest" description="Disordered" evidence="1">
    <location>
        <begin position="271"/>
        <end position="293"/>
    </location>
</feature>
<evidence type="ECO:0000313" key="2">
    <source>
        <dbReference type="EnsemblProtists" id="Phyra76742"/>
    </source>
</evidence>
<dbReference type="Proteomes" id="UP000005238">
    <property type="component" value="Unassembled WGS sequence"/>
</dbReference>
<evidence type="ECO:0000313" key="3">
    <source>
        <dbReference type="Proteomes" id="UP000005238"/>
    </source>
</evidence>
<dbReference type="InParanoid" id="H3GKF6"/>
<feature type="compositionally biased region" description="Basic and acidic residues" evidence="1">
    <location>
        <begin position="328"/>
        <end position="347"/>
    </location>
</feature>
<dbReference type="EMBL" id="DS566017">
    <property type="status" value="NOT_ANNOTATED_CDS"/>
    <property type="molecule type" value="Genomic_DNA"/>
</dbReference>
<dbReference type="HOGENOM" id="CLU_480199_0_0_1"/>
<dbReference type="EnsemblProtists" id="Phyra76742">
    <property type="protein sequence ID" value="Phyra76742"/>
    <property type="gene ID" value="Phyra76742"/>
</dbReference>
<dbReference type="STRING" id="164328.H3GKF6"/>
<proteinExistence type="predicted"/>
<protein>
    <submittedName>
        <fullName evidence="2">Uncharacterized protein</fullName>
    </submittedName>
</protein>
<dbReference type="OMA" id="YIHVEAQ"/>
<accession>H3GKF6</accession>
<name>H3GKF6_PHYRM</name>
<feature type="region of interest" description="Disordered" evidence="1">
    <location>
        <begin position="542"/>
        <end position="562"/>
    </location>
</feature>
<reference evidence="2" key="2">
    <citation type="submission" date="2015-06" db="UniProtKB">
        <authorList>
            <consortium name="EnsemblProtists"/>
        </authorList>
    </citation>
    <scope>IDENTIFICATION</scope>
    <source>
        <strain evidence="2">Pr102</strain>
    </source>
</reference>
<feature type="region of interest" description="Disordered" evidence="1">
    <location>
        <begin position="147"/>
        <end position="170"/>
    </location>
</feature>
<dbReference type="VEuPathDB" id="FungiDB:KRP23_3777"/>
<dbReference type="VEuPathDB" id="FungiDB:KRP22_2981"/>
<feature type="compositionally biased region" description="Acidic residues" evidence="1">
    <location>
        <begin position="399"/>
        <end position="414"/>
    </location>
</feature>
<organism evidence="2 3">
    <name type="scientific">Phytophthora ramorum</name>
    <name type="common">Sudden oak death agent</name>
    <dbReference type="NCBI Taxonomy" id="164328"/>
    <lineage>
        <taxon>Eukaryota</taxon>
        <taxon>Sar</taxon>
        <taxon>Stramenopiles</taxon>
        <taxon>Oomycota</taxon>
        <taxon>Peronosporomycetes</taxon>
        <taxon>Peronosporales</taxon>
        <taxon>Peronosporaceae</taxon>
        <taxon>Phytophthora</taxon>
    </lineage>
</organism>